<dbReference type="VEuPathDB" id="FungiDB:ASPCADRAFT_31672"/>
<feature type="non-terminal residue" evidence="2">
    <location>
        <position position="88"/>
    </location>
</feature>
<keyword evidence="1" id="KW-1133">Transmembrane helix</keyword>
<dbReference type="OrthoDB" id="3918601at2759"/>
<keyword evidence="1" id="KW-0812">Transmembrane</keyword>
<gene>
    <name evidence="2" type="ORF">ASPCADRAFT_31672</name>
</gene>
<proteinExistence type="predicted"/>
<dbReference type="EMBL" id="KV907615">
    <property type="protein sequence ID" value="OOF90020.1"/>
    <property type="molecule type" value="Genomic_DNA"/>
</dbReference>
<dbReference type="AlphaFoldDB" id="A0A1R3R6A9"/>
<dbReference type="PANTHER" id="PTHR39614">
    <property type="entry name" value="INTEGRAL MEMBRANE PROTEIN"/>
    <property type="match status" value="1"/>
</dbReference>
<name>A0A1R3R6A9_ASPC5</name>
<evidence type="ECO:0000313" key="3">
    <source>
        <dbReference type="Proteomes" id="UP000188318"/>
    </source>
</evidence>
<evidence type="ECO:0000313" key="2">
    <source>
        <dbReference type="EMBL" id="OOF90020.1"/>
    </source>
</evidence>
<keyword evidence="1" id="KW-0472">Membrane</keyword>
<organism evidence="2 3">
    <name type="scientific">Aspergillus carbonarius (strain ITEM 5010)</name>
    <dbReference type="NCBI Taxonomy" id="602072"/>
    <lineage>
        <taxon>Eukaryota</taxon>
        <taxon>Fungi</taxon>
        <taxon>Dikarya</taxon>
        <taxon>Ascomycota</taxon>
        <taxon>Pezizomycotina</taxon>
        <taxon>Eurotiomycetes</taxon>
        <taxon>Eurotiomycetidae</taxon>
        <taxon>Eurotiales</taxon>
        <taxon>Aspergillaceae</taxon>
        <taxon>Aspergillus</taxon>
        <taxon>Aspergillus subgen. Circumdati</taxon>
    </lineage>
</organism>
<dbReference type="Proteomes" id="UP000188318">
    <property type="component" value="Unassembled WGS sequence"/>
</dbReference>
<sequence>PLVVIDESHHAGIVIVVGTLALIMALICLVIRVYVRTLLSPGFGRDDHLLFVATAFSIIQTSLVMSNSAKGFGTSIGLLSSEQIVKIQ</sequence>
<reference evidence="3" key="1">
    <citation type="journal article" date="2017" name="Genome Biol.">
        <title>Comparative genomics reveals high biological diversity and specific adaptations in the industrially and medically important fungal genus Aspergillus.</title>
        <authorList>
            <person name="de Vries R.P."/>
            <person name="Riley R."/>
            <person name="Wiebenga A."/>
            <person name="Aguilar-Osorio G."/>
            <person name="Amillis S."/>
            <person name="Uchima C.A."/>
            <person name="Anderluh G."/>
            <person name="Asadollahi M."/>
            <person name="Askin M."/>
            <person name="Barry K."/>
            <person name="Battaglia E."/>
            <person name="Bayram O."/>
            <person name="Benocci T."/>
            <person name="Braus-Stromeyer S.A."/>
            <person name="Caldana C."/>
            <person name="Canovas D."/>
            <person name="Cerqueira G.C."/>
            <person name="Chen F."/>
            <person name="Chen W."/>
            <person name="Choi C."/>
            <person name="Clum A."/>
            <person name="Dos Santos R.A."/>
            <person name="Damasio A.R."/>
            <person name="Diallinas G."/>
            <person name="Emri T."/>
            <person name="Fekete E."/>
            <person name="Flipphi M."/>
            <person name="Freyberg S."/>
            <person name="Gallo A."/>
            <person name="Gournas C."/>
            <person name="Habgood R."/>
            <person name="Hainaut M."/>
            <person name="Harispe M.L."/>
            <person name="Henrissat B."/>
            <person name="Hilden K.S."/>
            <person name="Hope R."/>
            <person name="Hossain A."/>
            <person name="Karabika E."/>
            <person name="Karaffa L."/>
            <person name="Karanyi Z."/>
            <person name="Krasevec N."/>
            <person name="Kuo A."/>
            <person name="Kusch H."/>
            <person name="LaButti K."/>
            <person name="Lagendijk E.L."/>
            <person name="Lapidus A."/>
            <person name="Levasseur A."/>
            <person name="Lindquist E."/>
            <person name="Lipzen A."/>
            <person name="Logrieco A.F."/>
            <person name="MacCabe A."/>
            <person name="Maekelae M.R."/>
            <person name="Malavazi I."/>
            <person name="Melin P."/>
            <person name="Meyer V."/>
            <person name="Mielnichuk N."/>
            <person name="Miskei M."/>
            <person name="Molnar A.P."/>
            <person name="Mule G."/>
            <person name="Ngan C.Y."/>
            <person name="Orejas M."/>
            <person name="Orosz E."/>
            <person name="Ouedraogo J.P."/>
            <person name="Overkamp K.M."/>
            <person name="Park H.-S."/>
            <person name="Perrone G."/>
            <person name="Piumi F."/>
            <person name="Punt P.J."/>
            <person name="Ram A.F."/>
            <person name="Ramon A."/>
            <person name="Rauscher S."/>
            <person name="Record E."/>
            <person name="Riano-Pachon D.M."/>
            <person name="Robert V."/>
            <person name="Roehrig J."/>
            <person name="Ruller R."/>
            <person name="Salamov A."/>
            <person name="Salih N.S."/>
            <person name="Samson R.A."/>
            <person name="Sandor E."/>
            <person name="Sanguinetti M."/>
            <person name="Schuetze T."/>
            <person name="Sepcic K."/>
            <person name="Shelest E."/>
            <person name="Sherlock G."/>
            <person name="Sophianopoulou V."/>
            <person name="Squina F.M."/>
            <person name="Sun H."/>
            <person name="Susca A."/>
            <person name="Todd R.B."/>
            <person name="Tsang A."/>
            <person name="Unkles S.E."/>
            <person name="van de Wiele N."/>
            <person name="van Rossen-Uffink D."/>
            <person name="Oliveira J.V."/>
            <person name="Vesth T.C."/>
            <person name="Visser J."/>
            <person name="Yu J.-H."/>
            <person name="Zhou M."/>
            <person name="Andersen M.R."/>
            <person name="Archer D.B."/>
            <person name="Baker S.E."/>
            <person name="Benoit I."/>
            <person name="Brakhage A.A."/>
            <person name="Braus G.H."/>
            <person name="Fischer R."/>
            <person name="Frisvad J.C."/>
            <person name="Goldman G.H."/>
            <person name="Houbraken J."/>
            <person name="Oakley B."/>
            <person name="Pocsi I."/>
            <person name="Scazzocchio C."/>
            <person name="Seiboth B."/>
            <person name="vanKuyk P.A."/>
            <person name="Wortman J."/>
            <person name="Dyer P.S."/>
            <person name="Grigoriev I.V."/>
        </authorList>
    </citation>
    <scope>NUCLEOTIDE SEQUENCE [LARGE SCALE GENOMIC DNA]</scope>
    <source>
        <strain evidence="3">ITEM 5010</strain>
    </source>
</reference>
<feature type="non-terminal residue" evidence="2">
    <location>
        <position position="1"/>
    </location>
</feature>
<feature type="transmembrane region" description="Helical" evidence="1">
    <location>
        <begin position="12"/>
        <end position="35"/>
    </location>
</feature>
<dbReference type="STRING" id="602072.A0A1R3R6A9"/>
<keyword evidence="3" id="KW-1185">Reference proteome</keyword>
<accession>A0A1R3R6A9</accession>
<protein>
    <submittedName>
        <fullName evidence="2">Uncharacterized protein</fullName>
    </submittedName>
</protein>
<feature type="transmembrane region" description="Helical" evidence="1">
    <location>
        <begin position="47"/>
        <end position="65"/>
    </location>
</feature>
<evidence type="ECO:0000256" key="1">
    <source>
        <dbReference type="SAM" id="Phobius"/>
    </source>
</evidence>
<dbReference type="PANTHER" id="PTHR39614:SF2">
    <property type="entry name" value="INTEGRAL MEMBRANE PROTEIN"/>
    <property type="match status" value="1"/>
</dbReference>